<evidence type="ECO:0000256" key="1">
    <source>
        <dbReference type="PROSITE-ProRule" id="PRU00339"/>
    </source>
</evidence>
<evidence type="ECO:0000313" key="4">
    <source>
        <dbReference type="EMBL" id="QCK14443.1"/>
    </source>
</evidence>
<keyword evidence="5" id="KW-1185">Reference proteome</keyword>
<feature type="coiled-coil region" evidence="2">
    <location>
        <begin position="399"/>
        <end position="433"/>
    </location>
</feature>
<dbReference type="PROSITE" id="PS50293">
    <property type="entry name" value="TPR_REGION"/>
    <property type="match status" value="2"/>
</dbReference>
<sequence length="527" mass="60956">MLYCLFLTIIGHNLYTKMKRTLIFLGIFLCLEILDANPKLDSISNILENKTLSIEERAEILVLYGELLNDTDPSLALDINKKAIDISRKSGNDIFLTNSLRGLGISYINIGLYEQGIDQTINSLNLAQKIDYYDGIIKAYNNIGVVYMYLNQYDDAEKNYKNLKRFLKEGDVDNWRNYYMNLGVVYWKKENFKKALEAYNEALEISLDKGDMRECAIIYHNLGTLYLDKNEFKKSLDYYDRALALNKKLKNEVQIPSILISIGKAHYNSGNFCVAEEYILKGIEIASEKKMLRVEEIGYKSLYKLYKETENSEKALSALEKHSILKDSLITRENTFKISQLKSNYASIQRSHENEVLKKEAELQESVIQNQAIIIIATLSCLVILIIASIILMRFNRLRKQANLELTKSNRQILQQKEQLDEQSNKLIKAYQEISLMNINLEKEVLMRTEKVKSQNKTILKYSFMNAHKIRGPLARVIGLVNLMNDKNENKDYDIIIPMLVKEVKDLEIVVKSIRNLLEKEELKEVG</sequence>
<dbReference type="PROSITE" id="PS50005">
    <property type="entry name" value="TPR"/>
    <property type="match status" value="3"/>
</dbReference>
<reference evidence="4 5" key="1">
    <citation type="submission" date="2018-04" db="EMBL/GenBank/DDBJ databases">
        <title>Complete genome uncultured novel isolate.</title>
        <authorList>
            <person name="Merlino G."/>
        </authorList>
    </citation>
    <scope>NUCLEOTIDE SEQUENCE [LARGE SCALE GENOMIC DNA]</scope>
    <source>
        <strain evidence="5">R1DC9</strain>
    </source>
</reference>
<dbReference type="KEGG" id="fpf:DCC35_06665"/>
<evidence type="ECO:0000256" key="2">
    <source>
        <dbReference type="SAM" id="Coils"/>
    </source>
</evidence>
<feature type="repeat" description="TPR" evidence="1">
    <location>
        <begin position="137"/>
        <end position="170"/>
    </location>
</feature>
<evidence type="ECO:0000313" key="5">
    <source>
        <dbReference type="Proteomes" id="UP000298616"/>
    </source>
</evidence>
<keyword evidence="3" id="KW-0472">Membrane</keyword>
<gene>
    <name evidence="4" type="ORF">DCC35_06665</name>
</gene>
<dbReference type="Gene3D" id="1.25.40.10">
    <property type="entry name" value="Tetratricopeptide repeat domain"/>
    <property type="match status" value="2"/>
</dbReference>
<proteinExistence type="predicted"/>
<dbReference type="OrthoDB" id="982262at2"/>
<dbReference type="PANTHER" id="PTHR10098:SF108">
    <property type="entry name" value="TETRATRICOPEPTIDE REPEAT PROTEIN 28"/>
    <property type="match status" value="1"/>
</dbReference>
<dbReference type="InterPro" id="IPR019734">
    <property type="entry name" value="TPR_rpt"/>
</dbReference>
<dbReference type="AlphaFoldDB" id="A0A4D7JHC3"/>
<keyword evidence="3" id="KW-1133">Transmembrane helix</keyword>
<name>A0A4D7JHC3_9BACT</name>
<feature type="repeat" description="TPR" evidence="1">
    <location>
        <begin position="176"/>
        <end position="209"/>
    </location>
</feature>
<dbReference type="SMART" id="SM00028">
    <property type="entry name" value="TPR"/>
    <property type="match status" value="5"/>
</dbReference>
<feature type="transmembrane region" description="Helical" evidence="3">
    <location>
        <begin position="372"/>
        <end position="393"/>
    </location>
</feature>
<dbReference type="EMBL" id="CP028923">
    <property type="protein sequence ID" value="QCK14443.1"/>
    <property type="molecule type" value="Genomic_DNA"/>
</dbReference>
<keyword evidence="3" id="KW-0812">Transmembrane</keyword>
<feature type="repeat" description="TPR" evidence="1">
    <location>
        <begin position="216"/>
        <end position="249"/>
    </location>
</feature>
<dbReference type="InterPro" id="IPR011990">
    <property type="entry name" value="TPR-like_helical_dom_sf"/>
</dbReference>
<dbReference type="Pfam" id="PF13374">
    <property type="entry name" value="TPR_10"/>
    <property type="match status" value="1"/>
</dbReference>
<dbReference type="PANTHER" id="PTHR10098">
    <property type="entry name" value="RAPSYN-RELATED"/>
    <property type="match status" value="1"/>
</dbReference>
<accession>A0A4D7JHC3</accession>
<keyword evidence="2" id="KW-0175">Coiled coil</keyword>
<keyword evidence="1" id="KW-0802">TPR repeat</keyword>
<organism evidence="4 5">
    <name type="scientific">Mangrovivirga cuniculi</name>
    <dbReference type="NCBI Taxonomy" id="2715131"/>
    <lineage>
        <taxon>Bacteria</taxon>
        <taxon>Pseudomonadati</taxon>
        <taxon>Bacteroidota</taxon>
        <taxon>Cytophagia</taxon>
        <taxon>Cytophagales</taxon>
        <taxon>Mangrovivirgaceae</taxon>
        <taxon>Mangrovivirga</taxon>
    </lineage>
</organism>
<dbReference type="SUPFAM" id="SSF48452">
    <property type="entry name" value="TPR-like"/>
    <property type="match status" value="2"/>
</dbReference>
<evidence type="ECO:0000256" key="3">
    <source>
        <dbReference type="SAM" id="Phobius"/>
    </source>
</evidence>
<dbReference type="Pfam" id="PF13424">
    <property type="entry name" value="TPR_12"/>
    <property type="match status" value="1"/>
</dbReference>
<protein>
    <submittedName>
        <fullName evidence="4">Uncharacterized protein</fullName>
    </submittedName>
</protein>
<dbReference type="Proteomes" id="UP000298616">
    <property type="component" value="Chromosome"/>
</dbReference>